<gene>
    <name evidence="5" type="ORF">QJS04_geneDACA016741</name>
</gene>
<name>A0AAV9AQ79_ACOGR</name>
<reference evidence="5" key="1">
    <citation type="journal article" date="2023" name="Nat. Commun.">
        <title>Diploid and tetraploid genomes of Acorus and the evolution of monocots.</title>
        <authorList>
            <person name="Ma L."/>
            <person name="Liu K.W."/>
            <person name="Li Z."/>
            <person name="Hsiao Y.Y."/>
            <person name="Qi Y."/>
            <person name="Fu T."/>
            <person name="Tang G.D."/>
            <person name="Zhang D."/>
            <person name="Sun W.H."/>
            <person name="Liu D.K."/>
            <person name="Li Y."/>
            <person name="Chen G.Z."/>
            <person name="Liu X.D."/>
            <person name="Liao X.Y."/>
            <person name="Jiang Y.T."/>
            <person name="Yu X."/>
            <person name="Hao Y."/>
            <person name="Huang J."/>
            <person name="Zhao X.W."/>
            <person name="Ke S."/>
            <person name="Chen Y.Y."/>
            <person name="Wu W.L."/>
            <person name="Hsu J.L."/>
            <person name="Lin Y.F."/>
            <person name="Huang M.D."/>
            <person name="Li C.Y."/>
            <person name="Huang L."/>
            <person name="Wang Z.W."/>
            <person name="Zhao X."/>
            <person name="Zhong W.Y."/>
            <person name="Peng D.H."/>
            <person name="Ahmad S."/>
            <person name="Lan S."/>
            <person name="Zhang J.S."/>
            <person name="Tsai W.C."/>
            <person name="Van de Peer Y."/>
            <person name="Liu Z.J."/>
        </authorList>
    </citation>
    <scope>NUCLEOTIDE SEQUENCE</scope>
    <source>
        <strain evidence="5">SCP</strain>
    </source>
</reference>
<sequence>MGRPLSTAIAFLLIFLSPMEGGGASSSPFPQTDQALRESVGARTLMQEPYHSHEVHCSRERSRAAWEIIEEYLTPFVEKEQYQISSKCRLHPDNDMFREQEQHKIHADVNHWKCGFCKKSFHAEKYLDQHFDNRHSNLLNDSHSRCLADLCGALHCDNIMASKIPKTKCNPAAAAKNRHLCESLADNCFPINGGVSSSRLHDLFLHQFCDSHTCTGGRKPFSRGGRKKINVYYIAICILIVMFLPLFYLFVYLNQRQMKGIQDLKRISKTSHKKKPT</sequence>
<keyword evidence="1" id="KW-0863">Zinc-finger</keyword>
<dbReference type="Proteomes" id="UP001179952">
    <property type="component" value="Unassembled WGS sequence"/>
</dbReference>
<reference evidence="5" key="2">
    <citation type="submission" date="2023-06" db="EMBL/GenBank/DDBJ databases">
        <authorList>
            <person name="Ma L."/>
            <person name="Liu K.-W."/>
            <person name="Li Z."/>
            <person name="Hsiao Y.-Y."/>
            <person name="Qi Y."/>
            <person name="Fu T."/>
            <person name="Tang G."/>
            <person name="Zhang D."/>
            <person name="Sun W.-H."/>
            <person name="Liu D.-K."/>
            <person name="Li Y."/>
            <person name="Chen G.-Z."/>
            <person name="Liu X.-D."/>
            <person name="Liao X.-Y."/>
            <person name="Jiang Y.-T."/>
            <person name="Yu X."/>
            <person name="Hao Y."/>
            <person name="Huang J."/>
            <person name="Zhao X.-W."/>
            <person name="Ke S."/>
            <person name="Chen Y.-Y."/>
            <person name="Wu W.-L."/>
            <person name="Hsu J.-L."/>
            <person name="Lin Y.-F."/>
            <person name="Huang M.-D."/>
            <person name="Li C.-Y."/>
            <person name="Huang L."/>
            <person name="Wang Z.-W."/>
            <person name="Zhao X."/>
            <person name="Zhong W.-Y."/>
            <person name="Peng D.-H."/>
            <person name="Ahmad S."/>
            <person name="Lan S."/>
            <person name="Zhang J.-S."/>
            <person name="Tsai W.-C."/>
            <person name="Van De Peer Y."/>
            <person name="Liu Z.-J."/>
        </authorList>
    </citation>
    <scope>NUCLEOTIDE SEQUENCE</scope>
    <source>
        <strain evidence="5">SCP</strain>
        <tissue evidence="5">Leaves</tissue>
    </source>
</reference>
<evidence type="ECO:0000256" key="1">
    <source>
        <dbReference type="PROSITE-ProRule" id="PRU00042"/>
    </source>
</evidence>
<dbReference type="GO" id="GO:0008270">
    <property type="term" value="F:zinc ion binding"/>
    <property type="evidence" value="ECO:0007669"/>
    <property type="project" value="UniProtKB-KW"/>
</dbReference>
<organism evidence="5 6">
    <name type="scientific">Acorus gramineus</name>
    <name type="common">Dwarf sweet flag</name>
    <dbReference type="NCBI Taxonomy" id="55184"/>
    <lineage>
        <taxon>Eukaryota</taxon>
        <taxon>Viridiplantae</taxon>
        <taxon>Streptophyta</taxon>
        <taxon>Embryophyta</taxon>
        <taxon>Tracheophyta</taxon>
        <taxon>Spermatophyta</taxon>
        <taxon>Magnoliopsida</taxon>
        <taxon>Liliopsida</taxon>
        <taxon>Acoraceae</taxon>
        <taxon>Acorus</taxon>
    </lineage>
</organism>
<proteinExistence type="predicted"/>
<keyword evidence="2" id="KW-0812">Transmembrane</keyword>
<feature type="signal peptide" evidence="3">
    <location>
        <begin position="1"/>
        <end position="24"/>
    </location>
</feature>
<keyword evidence="2" id="KW-0472">Membrane</keyword>
<feature type="chain" id="PRO_5043967499" description="C2H2-type domain-containing protein" evidence="3">
    <location>
        <begin position="25"/>
        <end position="277"/>
    </location>
</feature>
<keyword evidence="1" id="KW-0479">Metal-binding</keyword>
<keyword evidence="6" id="KW-1185">Reference proteome</keyword>
<dbReference type="EMBL" id="JAUJYN010000007">
    <property type="protein sequence ID" value="KAK1266549.1"/>
    <property type="molecule type" value="Genomic_DNA"/>
</dbReference>
<dbReference type="AlphaFoldDB" id="A0AAV9AQ79"/>
<evidence type="ECO:0000313" key="6">
    <source>
        <dbReference type="Proteomes" id="UP001179952"/>
    </source>
</evidence>
<protein>
    <recommendedName>
        <fullName evidence="4">C2H2-type domain-containing protein</fullName>
    </recommendedName>
</protein>
<feature type="domain" description="C2H2-type" evidence="4">
    <location>
        <begin position="112"/>
        <end position="137"/>
    </location>
</feature>
<evidence type="ECO:0000256" key="3">
    <source>
        <dbReference type="SAM" id="SignalP"/>
    </source>
</evidence>
<dbReference type="PROSITE" id="PS50157">
    <property type="entry name" value="ZINC_FINGER_C2H2_2"/>
    <property type="match status" value="1"/>
</dbReference>
<evidence type="ECO:0000259" key="4">
    <source>
        <dbReference type="PROSITE" id="PS50157"/>
    </source>
</evidence>
<feature type="transmembrane region" description="Helical" evidence="2">
    <location>
        <begin position="231"/>
        <end position="253"/>
    </location>
</feature>
<evidence type="ECO:0000256" key="2">
    <source>
        <dbReference type="SAM" id="Phobius"/>
    </source>
</evidence>
<evidence type="ECO:0000313" key="5">
    <source>
        <dbReference type="EMBL" id="KAK1266549.1"/>
    </source>
</evidence>
<keyword evidence="1" id="KW-0862">Zinc</keyword>
<dbReference type="PROSITE" id="PS00028">
    <property type="entry name" value="ZINC_FINGER_C2H2_1"/>
    <property type="match status" value="1"/>
</dbReference>
<dbReference type="PANTHER" id="PTHR21385">
    <property type="entry name" value="ZINC FINGER PROTEIN-RELATED"/>
    <property type="match status" value="1"/>
</dbReference>
<comment type="caution">
    <text evidence="5">The sequence shown here is derived from an EMBL/GenBank/DDBJ whole genome shotgun (WGS) entry which is preliminary data.</text>
</comment>
<dbReference type="PANTHER" id="PTHR21385:SF0">
    <property type="entry name" value="RE51073P"/>
    <property type="match status" value="1"/>
</dbReference>
<dbReference type="InterPro" id="IPR013087">
    <property type="entry name" value="Znf_C2H2_type"/>
</dbReference>
<accession>A0AAV9AQ79</accession>
<keyword evidence="3" id="KW-0732">Signal</keyword>
<keyword evidence="2" id="KW-1133">Transmembrane helix</keyword>